<dbReference type="OrthoDB" id="7789720at2759"/>
<dbReference type="EMBL" id="BGPR01011854">
    <property type="protein sequence ID" value="GBN53293.1"/>
    <property type="molecule type" value="Genomic_DNA"/>
</dbReference>
<dbReference type="PANTHER" id="PTHR10492:SF57">
    <property type="entry name" value="ATP-DEPENDENT DNA HELICASE"/>
    <property type="match status" value="1"/>
</dbReference>
<sequence>MFPKEFRTETTRNVRDYPLYRRRPGDTAFVRVREMDNRFVVLHNPYLLLKHNVYINVKVCTSLRVVKYIYKGFDCANMVSTAGQVQYNGIANYIDARFVSAPEAMWRLIESHMHDLSQAVMRLPVHLSNQKRVTFKEGHEEDALEAARSRQRMLESWFQLNQSDPDAQTLLYSDIPCNYVYDRNNWKRRKTGGNKIVARMYVVNLKEAERFYLSMLLLHVPGATSFKFFERLTTPFMTLSSKQPFTITY</sequence>
<dbReference type="Proteomes" id="UP000499080">
    <property type="component" value="Unassembled WGS sequence"/>
</dbReference>
<evidence type="ECO:0000313" key="1">
    <source>
        <dbReference type="EMBL" id="GBN53293.1"/>
    </source>
</evidence>
<dbReference type="AlphaFoldDB" id="A0A4Y2PQX4"/>
<comment type="caution">
    <text evidence="1">The sequence shown here is derived from an EMBL/GenBank/DDBJ whole genome shotgun (WGS) entry which is preliminary data.</text>
</comment>
<evidence type="ECO:0000313" key="2">
    <source>
        <dbReference type="Proteomes" id="UP000499080"/>
    </source>
</evidence>
<reference evidence="1 2" key="1">
    <citation type="journal article" date="2019" name="Sci. Rep.">
        <title>Orb-weaving spider Araneus ventricosus genome elucidates the spidroin gene catalogue.</title>
        <authorList>
            <person name="Kono N."/>
            <person name="Nakamura H."/>
            <person name="Ohtoshi R."/>
            <person name="Moran D.A.P."/>
            <person name="Shinohara A."/>
            <person name="Yoshida Y."/>
            <person name="Fujiwara M."/>
            <person name="Mori M."/>
            <person name="Tomita M."/>
            <person name="Arakawa K."/>
        </authorList>
    </citation>
    <scope>NUCLEOTIDE SEQUENCE [LARGE SCALE GENOMIC DNA]</scope>
</reference>
<protein>
    <recommendedName>
        <fullName evidence="3">Helitron helicase-like domain-containing protein</fullName>
    </recommendedName>
</protein>
<name>A0A4Y2PQX4_ARAVE</name>
<organism evidence="1 2">
    <name type="scientific">Araneus ventricosus</name>
    <name type="common">Orbweaver spider</name>
    <name type="synonym">Epeira ventricosa</name>
    <dbReference type="NCBI Taxonomy" id="182803"/>
    <lineage>
        <taxon>Eukaryota</taxon>
        <taxon>Metazoa</taxon>
        <taxon>Ecdysozoa</taxon>
        <taxon>Arthropoda</taxon>
        <taxon>Chelicerata</taxon>
        <taxon>Arachnida</taxon>
        <taxon>Araneae</taxon>
        <taxon>Araneomorphae</taxon>
        <taxon>Entelegynae</taxon>
        <taxon>Araneoidea</taxon>
        <taxon>Araneidae</taxon>
        <taxon>Araneus</taxon>
    </lineage>
</organism>
<proteinExistence type="predicted"/>
<evidence type="ECO:0008006" key="3">
    <source>
        <dbReference type="Google" id="ProtNLM"/>
    </source>
</evidence>
<dbReference type="PANTHER" id="PTHR10492">
    <property type="match status" value="1"/>
</dbReference>
<keyword evidence="2" id="KW-1185">Reference proteome</keyword>
<accession>A0A4Y2PQX4</accession>
<gene>
    <name evidence="1" type="ORF">AVEN_107380_1</name>
</gene>